<accession>D3FYT2</accession>
<dbReference type="AlphaFoldDB" id="D3FYT2"/>
<dbReference type="KEGG" id="bpf:BpOF4_04505"/>
<dbReference type="HOGENOM" id="CLU_2647006_0_0_9"/>
<dbReference type="Proteomes" id="UP000001544">
    <property type="component" value="Chromosome"/>
</dbReference>
<sequence>MNKLIGFIFQPEMNAFLVTLAATGEQLIIEVEDFDSFIVEQGFAARGAYLGGSYVNCEVIEELGFTLPHQAEAMLA</sequence>
<gene>
    <name evidence="1" type="ordered locus">BpOF4_04505</name>
</gene>
<reference evidence="1 2" key="1">
    <citation type="journal article" date="2011" name="Environ. Microbiol.">
        <title>Genome of alkaliphilic Bacillus pseudofirmus OF4 reveals adaptations that support the ability to grow in an external pH range from 7.5 to 11.4.</title>
        <authorList>
            <person name="Janto B."/>
            <person name="Ahmed A."/>
            <person name="Ito M."/>
            <person name="Liu J."/>
            <person name="Hicks D.B."/>
            <person name="Pagni S."/>
            <person name="Fackelmayer O.J."/>
            <person name="Smith T.A."/>
            <person name="Earl J."/>
            <person name="Elbourne L.D."/>
            <person name="Hassan K."/>
            <person name="Paulsen I.T."/>
            <person name="Kolsto A.B."/>
            <person name="Tourasse N.J."/>
            <person name="Ehrlich G.D."/>
            <person name="Boissy R."/>
            <person name="Ivey D.M."/>
            <person name="Li G."/>
            <person name="Xue Y."/>
            <person name="Ma Y."/>
            <person name="Hu F.Z."/>
            <person name="Krulwich T.A."/>
        </authorList>
    </citation>
    <scope>NUCLEOTIDE SEQUENCE [LARGE SCALE GENOMIC DNA]</scope>
    <source>
        <strain evidence="2">ATCC BAA-2126 / JCM 17055 / OF4</strain>
    </source>
</reference>
<dbReference type="RefSeq" id="WP_012960239.1">
    <property type="nucleotide sequence ID" value="NC_013791.2"/>
</dbReference>
<keyword evidence="2" id="KW-1185">Reference proteome</keyword>
<protein>
    <submittedName>
        <fullName evidence="1">Uncharacterized protein</fullName>
    </submittedName>
</protein>
<name>D3FYT2_ALKPO</name>
<proteinExistence type="predicted"/>
<evidence type="ECO:0000313" key="2">
    <source>
        <dbReference type="Proteomes" id="UP000001544"/>
    </source>
</evidence>
<organism evidence="1 2">
    <name type="scientific">Alkalihalophilus pseudofirmus (strain ATCC BAA-2126 / JCM 17055 / OF4)</name>
    <name type="common">Bacillus pseudofirmus</name>
    <dbReference type="NCBI Taxonomy" id="398511"/>
    <lineage>
        <taxon>Bacteria</taxon>
        <taxon>Bacillati</taxon>
        <taxon>Bacillota</taxon>
        <taxon>Bacilli</taxon>
        <taxon>Bacillales</taxon>
        <taxon>Bacillaceae</taxon>
        <taxon>Alkalihalophilus</taxon>
    </lineage>
</organism>
<dbReference type="STRING" id="398511.BpOF4_04505"/>
<dbReference type="EMBL" id="CP001878">
    <property type="protein sequence ID" value="ADC48965.1"/>
    <property type="molecule type" value="Genomic_DNA"/>
</dbReference>
<evidence type="ECO:0000313" key="1">
    <source>
        <dbReference type="EMBL" id="ADC48965.1"/>
    </source>
</evidence>